<dbReference type="EMBL" id="CP030032">
    <property type="protein sequence ID" value="AWV90068.1"/>
    <property type="molecule type" value="Genomic_DNA"/>
</dbReference>
<protein>
    <submittedName>
        <fullName evidence="1">Thiol oxidoreductase</fullName>
    </submittedName>
</protein>
<dbReference type="GO" id="GO:0020037">
    <property type="term" value="F:heme binding"/>
    <property type="evidence" value="ECO:0007669"/>
    <property type="project" value="InterPro"/>
</dbReference>
<dbReference type="GO" id="GO:0009055">
    <property type="term" value="F:electron transfer activity"/>
    <property type="evidence" value="ECO:0007669"/>
    <property type="project" value="InterPro"/>
</dbReference>
<dbReference type="AlphaFoldDB" id="A0A2Z4FN19"/>
<dbReference type="PROSITE" id="PS51007">
    <property type="entry name" value="CYTC"/>
    <property type="match status" value="1"/>
</dbReference>
<keyword evidence="2" id="KW-1185">Reference proteome</keyword>
<dbReference type="KEGG" id="bsed:DN745_12275"/>
<evidence type="ECO:0000313" key="2">
    <source>
        <dbReference type="Proteomes" id="UP000249799"/>
    </source>
</evidence>
<evidence type="ECO:0000313" key="1">
    <source>
        <dbReference type="EMBL" id="AWV90068.1"/>
    </source>
</evidence>
<dbReference type="Proteomes" id="UP000249799">
    <property type="component" value="Chromosome"/>
</dbReference>
<dbReference type="Gene3D" id="1.10.760.10">
    <property type="entry name" value="Cytochrome c-like domain"/>
    <property type="match status" value="1"/>
</dbReference>
<accession>A0A2Z4FN19</accession>
<name>A0A2Z4FN19_9DELT</name>
<dbReference type="PROSITE" id="PS51257">
    <property type="entry name" value="PROKAR_LIPOPROTEIN"/>
    <property type="match status" value="1"/>
</dbReference>
<organism evidence="1 2">
    <name type="scientific">Bradymonas sediminis</name>
    <dbReference type="NCBI Taxonomy" id="1548548"/>
    <lineage>
        <taxon>Bacteria</taxon>
        <taxon>Deltaproteobacteria</taxon>
        <taxon>Bradymonadales</taxon>
        <taxon>Bradymonadaceae</taxon>
        <taxon>Bradymonas</taxon>
    </lineage>
</organism>
<dbReference type="PANTHER" id="PTHR30600:SF4">
    <property type="entry name" value="CYTOCHROME C DOMAIN-CONTAINING PROTEIN"/>
    <property type="match status" value="1"/>
</dbReference>
<reference evidence="1 2" key="1">
    <citation type="submission" date="2018-06" db="EMBL/GenBank/DDBJ databases">
        <title>Lujinxingia sediminis gen. nov. sp. nov., a new facultative anaerobic member of the class Deltaproteobacteria, and proposal of Lujinxingaceae fam. nov.</title>
        <authorList>
            <person name="Guo L.-Y."/>
            <person name="Li C.-M."/>
            <person name="Wang S."/>
            <person name="Du Z.-J."/>
        </authorList>
    </citation>
    <scope>NUCLEOTIDE SEQUENCE [LARGE SCALE GENOMIC DNA]</scope>
    <source>
        <strain evidence="1 2">FA350</strain>
    </source>
</reference>
<dbReference type="SUPFAM" id="SSF46626">
    <property type="entry name" value="Cytochrome c"/>
    <property type="match status" value="1"/>
</dbReference>
<sequence length="417" mass="45281">MSWKWKLPASLAIGAAIVASGCDFFVPGEPDEAHLFDVPMEGLTTAQMRMFAAGDEEFEHQFSFSEGLGPIFNARSCNSCHPGEGPGHPEFSFVRFGRVDANGIFDAMLNEGGPQLQDRAIPGYEPEVLPSGDDIVWTRMVAPSVTGLGLLEAVDDATLIALADPDDEDGDGISGRINWIPADPQLDAIAAQANGARIQQHDGYYIGRFGLKASAISLLDQTVSAYHQDMGITSDYATLDPINYQVGDGTADLVPDPELSSGTLMAVNHYLRVLRPPARRNADDPEVLKGEAIFEEINCTACHVPTLKTGKSTIEPLSAVEFHAYTDLLMHDMGPELDDGYIEGTADSNEWRTAPLWGFGIAKDFQGGRPFYLHDGRASTLEEALEFHGGEAAASREKFRALSKTELRQLRAFMESL</sequence>
<dbReference type="OrthoDB" id="9805202at2"/>
<proteinExistence type="predicted"/>
<dbReference type="InterPro" id="IPR010538">
    <property type="entry name" value="DHOR"/>
</dbReference>
<dbReference type="GO" id="GO:0004130">
    <property type="term" value="F:cytochrome-c peroxidase activity"/>
    <property type="evidence" value="ECO:0007669"/>
    <property type="project" value="TreeGrafter"/>
</dbReference>
<dbReference type="PANTHER" id="PTHR30600">
    <property type="entry name" value="CYTOCHROME C PEROXIDASE-RELATED"/>
    <property type="match status" value="1"/>
</dbReference>
<dbReference type="InterPro" id="IPR036909">
    <property type="entry name" value="Cyt_c-like_dom_sf"/>
</dbReference>
<dbReference type="InterPro" id="IPR051395">
    <property type="entry name" value="Cytochrome_c_Peroxidase/MauG"/>
</dbReference>
<gene>
    <name evidence="1" type="ORF">DN745_12275</name>
</gene>
<dbReference type="InterPro" id="IPR009056">
    <property type="entry name" value="Cyt_c-like_dom"/>
</dbReference>
<dbReference type="RefSeq" id="WP_111335234.1">
    <property type="nucleotide sequence ID" value="NZ_CP030032.1"/>
</dbReference>
<dbReference type="Pfam" id="PF06537">
    <property type="entry name" value="DHOR"/>
    <property type="match status" value="2"/>
</dbReference>